<dbReference type="InterPro" id="IPR037069">
    <property type="entry name" value="AcylCoA_DH/ox_N_sf"/>
</dbReference>
<dbReference type="Pfam" id="PF02771">
    <property type="entry name" value="Acyl-CoA_dh_N"/>
    <property type="match status" value="1"/>
</dbReference>
<dbReference type="RefSeq" id="WP_027887781.1">
    <property type="nucleotide sequence ID" value="NZ_JBHSXZ010000049.1"/>
</dbReference>
<dbReference type="FunFam" id="1.20.140.10:FF:000004">
    <property type="entry name" value="Acyl-CoA dehydrogenase FadE25"/>
    <property type="match status" value="1"/>
</dbReference>
<dbReference type="Gene3D" id="1.10.540.10">
    <property type="entry name" value="Acyl-CoA dehydrogenase/oxidase, N-terminal domain"/>
    <property type="match status" value="1"/>
</dbReference>
<feature type="domain" description="Acyl-CoA dehydrogenase/oxidase N-terminal" evidence="9">
    <location>
        <begin position="5"/>
        <end position="117"/>
    </location>
</feature>
<dbReference type="InterPro" id="IPR009075">
    <property type="entry name" value="AcylCo_DH/oxidase_C"/>
</dbReference>
<evidence type="ECO:0000256" key="1">
    <source>
        <dbReference type="ARBA" id="ARBA00001974"/>
    </source>
</evidence>
<proteinExistence type="inferred from homology"/>
<comment type="caution">
    <text evidence="10">The sequence shown here is derived from an EMBL/GenBank/DDBJ whole genome shotgun (WGS) entry which is preliminary data.</text>
</comment>
<organism evidence="10 11">
    <name type="scientific">Meiothermus taiwanensis</name>
    <dbReference type="NCBI Taxonomy" id="172827"/>
    <lineage>
        <taxon>Bacteria</taxon>
        <taxon>Thermotogati</taxon>
        <taxon>Deinococcota</taxon>
        <taxon>Deinococci</taxon>
        <taxon>Thermales</taxon>
        <taxon>Thermaceae</taxon>
        <taxon>Meiothermus</taxon>
    </lineage>
</organism>
<dbReference type="EC" id="1.3.99.-" evidence="10"/>
<feature type="domain" description="Acyl-CoA dehydrogenase/oxidase C-terminal" evidence="7">
    <location>
        <begin position="223"/>
        <end position="371"/>
    </location>
</feature>
<reference evidence="10 11" key="1">
    <citation type="submission" date="2018-08" db="EMBL/GenBank/DDBJ databases">
        <title>Meiothermus cateniformans JCM 15151 genome sequencing project.</title>
        <authorList>
            <person name="Da Costa M.S."/>
            <person name="Albuquerque L."/>
            <person name="Raposo P."/>
            <person name="Froufe H.J.C."/>
            <person name="Barroso C.S."/>
            <person name="Egas C."/>
        </authorList>
    </citation>
    <scope>NUCLEOTIDE SEQUENCE [LARGE SCALE GENOMIC DNA]</scope>
    <source>
        <strain evidence="10 11">JCM 15151</strain>
    </source>
</reference>
<evidence type="ECO:0000256" key="2">
    <source>
        <dbReference type="ARBA" id="ARBA00009347"/>
    </source>
</evidence>
<evidence type="ECO:0000259" key="7">
    <source>
        <dbReference type="Pfam" id="PF00441"/>
    </source>
</evidence>
<evidence type="ECO:0000313" key="10">
    <source>
        <dbReference type="EMBL" id="RIH77597.1"/>
    </source>
</evidence>
<dbReference type="Gene3D" id="2.40.110.10">
    <property type="entry name" value="Butyryl-CoA Dehydrogenase, subunit A, domain 2"/>
    <property type="match status" value="1"/>
</dbReference>
<dbReference type="Pfam" id="PF02770">
    <property type="entry name" value="Acyl-CoA_dh_M"/>
    <property type="match status" value="1"/>
</dbReference>
<keyword evidence="3 6" id="KW-0285">Flavoprotein</keyword>
<dbReference type="Gene3D" id="1.20.140.10">
    <property type="entry name" value="Butyryl-CoA Dehydrogenase, subunit A, domain 3"/>
    <property type="match status" value="1"/>
</dbReference>
<dbReference type="InterPro" id="IPR006091">
    <property type="entry name" value="Acyl-CoA_Oxase/DH_mid-dom"/>
</dbReference>
<feature type="domain" description="Acyl-CoA oxidase/dehydrogenase middle" evidence="8">
    <location>
        <begin position="121"/>
        <end position="211"/>
    </location>
</feature>
<dbReference type="InterPro" id="IPR006089">
    <property type="entry name" value="Acyl-CoA_DH_CS"/>
</dbReference>
<evidence type="ECO:0000256" key="5">
    <source>
        <dbReference type="ARBA" id="ARBA00023002"/>
    </source>
</evidence>
<accession>A0A399DZB6</accession>
<protein>
    <submittedName>
        <fullName evidence="10">Acyl-CoA dehydrogenase</fullName>
        <ecNumber evidence="10">1.3.99.-</ecNumber>
    </submittedName>
</protein>
<dbReference type="InterPro" id="IPR013786">
    <property type="entry name" value="AcylCoA_DH/ox_N"/>
</dbReference>
<dbReference type="GO" id="GO:0050660">
    <property type="term" value="F:flavin adenine dinucleotide binding"/>
    <property type="evidence" value="ECO:0007669"/>
    <property type="project" value="InterPro"/>
</dbReference>
<dbReference type="EMBL" id="QWKX01000024">
    <property type="protein sequence ID" value="RIH77597.1"/>
    <property type="molecule type" value="Genomic_DNA"/>
</dbReference>
<evidence type="ECO:0000256" key="3">
    <source>
        <dbReference type="ARBA" id="ARBA00022630"/>
    </source>
</evidence>
<comment type="cofactor">
    <cofactor evidence="1 6">
        <name>FAD</name>
        <dbReference type="ChEBI" id="CHEBI:57692"/>
    </cofactor>
</comment>
<evidence type="ECO:0000256" key="6">
    <source>
        <dbReference type="RuleBase" id="RU362125"/>
    </source>
</evidence>
<dbReference type="GO" id="GO:0003995">
    <property type="term" value="F:acyl-CoA dehydrogenase activity"/>
    <property type="evidence" value="ECO:0007669"/>
    <property type="project" value="InterPro"/>
</dbReference>
<dbReference type="InterPro" id="IPR036250">
    <property type="entry name" value="AcylCo_DH-like_C"/>
</dbReference>
<dbReference type="InterPro" id="IPR009100">
    <property type="entry name" value="AcylCoA_DH/oxidase_NM_dom_sf"/>
</dbReference>
<dbReference type="PROSITE" id="PS00073">
    <property type="entry name" value="ACYL_COA_DH_2"/>
    <property type="match status" value="1"/>
</dbReference>
<evidence type="ECO:0000259" key="9">
    <source>
        <dbReference type="Pfam" id="PF02771"/>
    </source>
</evidence>
<keyword evidence="5 6" id="KW-0560">Oxidoreductase</keyword>
<dbReference type="Proteomes" id="UP000266089">
    <property type="component" value="Unassembled WGS sequence"/>
</dbReference>
<dbReference type="FunFam" id="2.40.110.10:FF:000002">
    <property type="entry name" value="Acyl-CoA dehydrogenase fadE12"/>
    <property type="match status" value="1"/>
</dbReference>
<dbReference type="AlphaFoldDB" id="A0A399DZB6"/>
<name>A0A399DZB6_9DEIN</name>
<dbReference type="InterPro" id="IPR046373">
    <property type="entry name" value="Acyl-CoA_Oxase/DH_mid-dom_sf"/>
</dbReference>
<gene>
    <name evidence="10" type="primary">mmgC</name>
    <name evidence="10" type="ORF">Mcate_01217</name>
</gene>
<dbReference type="PIRSF" id="PIRSF016578">
    <property type="entry name" value="HsaA"/>
    <property type="match status" value="1"/>
</dbReference>
<keyword evidence="4 6" id="KW-0274">FAD</keyword>
<sequence length="373" mass="40627">MAVLTTDQKMVLDMVRAVSREVLWAMAPEYDRTGQYPWPQLKQLAQLGLLGMTTPEAWGGAGLDSVTWALAMEEIAAADPSVAVILSVTSGLPQYMLNRFGSEAQKKKYLVPLAKGEWIGAFSLTEPHAGSDPASLKLSAQKVPGGWELNGLKSWVTSGGQAQVYVVMARGEAGISSFIVEKDTPGLSFGSPEEKMGLHAAHTCELRFEGVFVPEENLLGQEGRGLAQALAGLDSGRIGIAAQAVGMARAAFEIAKQYADERTQFGQKIREFQGVGFKLAEMHTRIAAARALVLEAAAKKDRGERYTLEASTAKLFASEVAVSVTREAVQVLGGYGYHREYRVERYYRDAKVTEIYEGTSEIQKLVIARELYR</sequence>
<dbReference type="PANTHER" id="PTHR43884">
    <property type="entry name" value="ACYL-COA DEHYDROGENASE"/>
    <property type="match status" value="1"/>
</dbReference>
<dbReference type="OrthoDB" id="29340at2"/>
<evidence type="ECO:0000259" key="8">
    <source>
        <dbReference type="Pfam" id="PF02770"/>
    </source>
</evidence>
<dbReference type="SUPFAM" id="SSF47203">
    <property type="entry name" value="Acyl-CoA dehydrogenase C-terminal domain-like"/>
    <property type="match status" value="1"/>
</dbReference>
<comment type="similarity">
    <text evidence="2 6">Belongs to the acyl-CoA dehydrogenase family.</text>
</comment>
<evidence type="ECO:0000313" key="11">
    <source>
        <dbReference type="Proteomes" id="UP000266089"/>
    </source>
</evidence>
<dbReference type="SUPFAM" id="SSF56645">
    <property type="entry name" value="Acyl-CoA dehydrogenase NM domain-like"/>
    <property type="match status" value="1"/>
</dbReference>
<evidence type="ECO:0000256" key="4">
    <source>
        <dbReference type="ARBA" id="ARBA00022827"/>
    </source>
</evidence>
<dbReference type="PANTHER" id="PTHR43884:SF12">
    <property type="entry name" value="ISOVALERYL-COA DEHYDROGENASE, MITOCHONDRIAL-RELATED"/>
    <property type="match status" value="1"/>
</dbReference>
<dbReference type="FunFam" id="1.10.540.10:FF:000002">
    <property type="entry name" value="Acyl-CoA dehydrogenase FadE19"/>
    <property type="match status" value="1"/>
</dbReference>
<dbReference type="Pfam" id="PF00441">
    <property type="entry name" value="Acyl-CoA_dh_1"/>
    <property type="match status" value="1"/>
</dbReference>